<dbReference type="PANTHER" id="PTHR43322">
    <property type="entry name" value="1-D-DEOXYXYLULOSE 5-PHOSPHATE SYNTHASE-RELATED"/>
    <property type="match status" value="1"/>
</dbReference>
<dbReference type="Pfam" id="PF13292">
    <property type="entry name" value="DXP_synthase_N"/>
    <property type="match status" value="1"/>
</dbReference>
<dbReference type="InterPro" id="IPR049557">
    <property type="entry name" value="Transketolase_CS"/>
</dbReference>
<comment type="cofactor">
    <cofactor evidence="10">
        <name>Mg(2+)</name>
        <dbReference type="ChEBI" id="CHEBI:18420"/>
    </cofactor>
    <text evidence="10">Binds 1 Mg(2+) ion per subunit.</text>
</comment>
<evidence type="ECO:0000259" key="11">
    <source>
        <dbReference type="SMART" id="SM00861"/>
    </source>
</evidence>
<evidence type="ECO:0000256" key="8">
    <source>
        <dbReference type="ARBA" id="ARBA00023052"/>
    </source>
</evidence>
<dbReference type="GO" id="GO:0000287">
    <property type="term" value="F:magnesium ion binding"/>
    <property type="evidence" value="ECO:0007669"/>
    <property type="project" value="UniProtKB-UniRule"/>
</dbReference>
<evidence type="ECO:0000256" key="2">
    <source>
        <dbReference type="ARBA" id="ARBA00011081"/>
    </source>
</evidence>
<dbReference type="NCBIfam" id="NF003933">
    <property type="entry name" value="PRK05444.2-2"/>
    <property type="match status" value="1"/>
</dbReference>
<keyword evidence="4 10" id="KW-0808">Transferase</keyword>
<gene>
    <name evidence="10" type="primary">dxs</name>
    <name evidence="12" type="ORF">OP8BY_0875</name>
</gene>
<dbReference type="EMBL" id="QUAH01000001">
    <property type="protein sequence ID" value="RFT16933.1"/>
    <property type="molecule type" value="Genomic_DNA"/>
</dbReference>
<comment type="function">
    <text evidence="10">Catalyzes the acyloin condensation reaction between C atoms 2 and 3 of pyruvate and glyceraldehyde 3-phosphate to yield 1-deoxy-D-xylulose-5-phosphate (DXP).</text>
</comment>
<evidence type="ECO:0000313" key="13">
    <source>
        <dbReference type="Proteomes" id="UP000257323"/>
    </source>
</evidence>
<evidence type="ECO:0000313" key="12">
    <source>
        <dbReference type="EMBL" id="RFT16933.1"/>
    </source>
</evidence>
<dbReference type="Gene3D" id="3.40.50.920">
    <property type="match status" value="1"/>
</dbReference>
<dbReference type="GO" id="GO:0008661">
    <property type="term" value="F:1-deoxy-D-xylulose-5-phosphate synthase activity"/>
    <property type="evidence" value="ECO:0007669"/>
    <property type="project" value="UniProtKB-UniRule"/>
</dbReference>
<comment type="subunit">
    <text evidence="3 10">Homodimer.</text>
</comment>
<reference evidence="12 13" key="1">
    <citation type="submission" date="2018-08" db="EMBL/GenBank/DDBJ databases">
        <title>Genome analysis of the thermophilic bacterium of the candidate phylum Aminicenantes from deep subsurface aquifer revealed its physiology and ecological role.</title>
        <authorList>
            <person name="Kadnikov V.V."/>
            <person name="Mardanov A.V."/>
            <person name="Beletsky A.V."/>
            <person name="Karnachuk O.V."/>
            <person name="Ravin N.V."/>
        </authorList>
    </citation>
    <scope>NUCLEOTIDE SEQUENCE [LARGE SCALE GENOMIC DNA]</scope>
    <source>
        <strain evidence="12">BY38</strain>
    </source>
</reference>
<dbReference type="InterPro" id="IPR009014">
    <property type="entry name" value="Transketo_C/PFOR_II"/>
</dbReference>
<dbReference type="SUPFAM" id="SSF52922">
    <property type="entry name" value="TK C-terminal domain-like"/>
    <property type="match status" value="1"/>
</dbReference>
<evidence type="ECO:0000256" key="1">
    <source>
        <dbReference type="ARBA" id="ARBA00004980"/>
    </source>
</evidence>
<keyword evidence="8 10" id="KW-0786">Thiamine pyrophosphate</keyword>
<feature type="binding site" evidence="10">
    <location>
        <begin position="117"/>
        <end position="119"/>
    </location>
    <ligand>
        <name>thiamine diphosphate</name>
        <dbReference type="ChEBI" id="CHEBI:58937"/>
    </ligand>
</feature>
<evidence type="ECO:0000256" key="3">
    <source>
        <dbReference type="ARBA" id="ARBA00011738"/>
    </source>
</evidence>
<feature type="domain" description="Transketolase-like pyrimidine-binding" evidence="11">
    <location>
        <begin position="318"/>
        <end position="482"/>
    </location>
</feature>
<dbReference type="InterPro" id="IPR033248">
    <property type="entry name" value="Transketolase_C"/>
</dbReference>
<dbReference type="GO" id="GO:0005829">
    <property type="term" value="C:cytosol"/>
    <property type="evidence" value="ECO:0007669"/>
    <property type="project" value="TreeGrafter"/>
</dbReference>
<comment type="caution">
    <text evidence="12">The sequence shown here is derived from an EMBL/GenBank/DDBJ whole genome shotgun (WGS) entry which is preliminary data.</text>
</comment>
<dbReference type="SUPFAM" id="SSF52518">
    <property type="entry name" value="Thiamin diphosphate-binding fold (THDP-binding)"/>
    <property type="match status" value="2"/>
</dbReference>
<dbReference type="GO" id="GO:0016114">
    <property type="term" value="P:terpenoid biosynthetic process"/>
    <property type="evidence" value="ECO:0007669"/>
    <property type="project" value="UniProtKB-UniRule"/>
</dbReference>
<dbReference type="InterPro" id="IPR029061">
    <property type="entry name" value="THDP-binding"/>
</dbReference>
<comment type="cofactor">
    <cofactor evidence="10">
        <name>thiamine diphosphate</name>
        <dbReference type="ChEBI" id="CHEBI:58937"/>
    </cofactor>
    <text evidence="10">Binds 1 thiamine pyrophosphate per subunit.</text>
</comment>
<dbReference type="UniPathway" id="UPA00064">
    <property type="reaction ID" value="UER00091"/>
</dbReference>
<comment type="catalytic activity">
    <reaction evidence="10">
        <text>D-glyceraldehyde 3-phosphate + pyruvate + H(+) = 1-deoxy-D-xylulose 5-phosphate + CO2</text>
        <dbReference type="Rhea" id="RHEA:12605"/>
        <dbReference type="ChEBI" id="CHEBI:15361"/>
        <dbReference type="ChEBI" id="CHEBI:15378"/>
        <dbReference type="ChEBI" id="CHEBI:16526"/>
        <dbReference type="ChEBI" id="CHEBI:57792"/>
        <dbReference type="ChEBI" id="CHEBI:59776"/>
        <dbReference type="EC" id="2.2.1.7"/>
    </reaction>
</comment>
<protein>
    <recommendedName>
        <fullName evidence="10">1-deoxy-D-xylulose-5-phosphate synthase</fullName>
        <ecNumber evidence="10">2.2.1.7</ecNumber>
    </recommendedName>
    <alternativeName>
        <fullName evidence="10">1-deoxyxylulose-5-phosphate synthase</fullName>
        <shortName evidence="10">DXP synthase</shortName>
        <shortName evidence="10">DXPS</shortName>
    </alternativeName>
</protein>
<dbReference type="GO" id="GO:0009228">
    <property type="term" value="P:thiamine biosynthetic process"/>
    <property type="evidence" value="ECO:0007669"/>
    <property type="project" value="UniProtKB-UniRule"/>
</dbReference>
<dbReference type="PROSITE" id="PS00801">
    <property type="entry name" value="TRANSKETOLASE_1"/>
    <property type="match status" value="1"/>
</dbReference>
<feature type="binding site" evidence="10">
    <location>
        <position position="148"/>
    </location>
    <ligand>
        <name>Mg(2+)</name>
        <dbReference type="ChEBI" id="CHEBI:18420"/>
    </ligand>
</feature>
<dbReference type="AlphaFoldDB" id="A0A3E2BQ76"/>
<dbReference type="FunFam" id="3.40.50.970:FF:000005">
    <property type="entry name" value="1-deoxy-D-xylulose-5-phosphate synthase"/>
    <property type="match status" value="1"/>
</dbReference>
<dbReference type="CDD" id="cd07033">
    <property type="entry name" value="TPP_PYR_DXS_TK_like"/>
    <property type="match status" value="1"/>
</dbReference>
<keyword evidence="9 10" id="KW-0414">Isoprene biosynthesis</keyword>
<feature type="binding site" evidence="10">
    <location>
        <position position="288"/>
    </location>
    <ligand>
        <name>thiamine diphosphate</name>
        <dbReference type="ChEBI" id="CHEBI:58937"/>
    </ligand>
</feature>
<feature type="binding site" evidence="10">
    <location>
        <position position="369"/>
    </location>
    <ligand>
        <name>thiamine diphosphate</name>
        <dbReference type="ChEBI" id="CHEBI:58937"/>
    </ligand>
</feature>
<organism evidence="12 13">
    <name type="scientific">Candidatus Saccharicenans subterraneus</name>
    <dbReference type="NCBI Taxonomy" id="2508984"/>
    <lineage>
        <taxon>Bacteria</taxon>
        <taxon>Candidatus Aminicenantota</taxon>
        <taxon>Candidatus Aminicenantia</taxon>
        <taxon>Candidatus Aminicenantales</taxon>
        <taxon>Candidatus Saccharicenantaceae</taxon>
        <taxon>Candidatus Saccharicenans</taxon>
    </lineage>
</organism>
<dbReference type="EC" id="2.2.1.7" evidence="10"/>
<evidence type="ECO:0000256" key="6">
    <source>
        <dbReference type="ARBA" id="ARBA00022842"/>
    </source>
</evidence>
<dbReference type="NCBIfam" id="TIGR00204">
    <property type="entry name" value="dxs"/>
    <property type="match status" value="1"/>
</dbReference>
<feature type="binding site" evidence="10">
    <location>
        <begin position="149"/>
        <end position="150"/>
    </location>
    <ligand>
        <name>thiamine diphosphate</name>
        <dbReference type="ChEBI" id="CHEBI:58937"/>
    </ligand>
</feature>
<dbReference type="Pfam" id="PF02780">
    <property type="entry name" value="Transketolase_C"/>
    <property type="match status" value="1"/>
</dbReference>
<dbReference type="GO" id="GO:0030976">
    <property type="term" value="F:thiamine pyrophosphate binding"/>
    <property type="evidence" value="ECO:0007669"/>
    <property type="project" value="UniProtKB-UniRule"/>
</dbReference>
<dbReference type="HAMAP" id="MF_00315">
    <property type="entry name" value="DXP_synth"/>
    <property type="match status" value="1"/>
</dbReference>
<comment type="pathway">
    <text evidence="1 10">Metabolic intermediate biosynthesis; 1-deoxy-D-xylulose 5-phosphate biosynthesis; 1-deoxy-D-xylulose 5-phosphate from D-glyceraldehyde 3-phosphate and pyruvate: step 1/1.</text>
</comment>
<evidence type="ECO:0000256" key="7">
    <source>
        <dbReference type="ARBA" id="ARBA00022977"/>
    </source>
</evidence>
<dbReference type="SMART" id="SM00861">
    <property type="entry name" value="Transket_pyr"/>
    <property type="match status" value="1"/>
</dbReference>
<dbReference type="CDD" id="cd02007">
    <property type="entry name" value="TPP_DXS"/>
    <property type="match status" value="1"/>
</dbReference>
<dbReference type="InterPro" id="IPR005477">
    <property type="entry name" value="Dxylulose-5-P_synthase"/>
</dbReference>
<feature type="binding site" evidence="10">
    <location>
        <position position="76"/>
    </location>
    <ligand>
        <name>thiamine diphosphate</name>
        <dbReference type="ChEBI" id="CHEBI:58937"/>
    </ligand>
</feature>
<evidence type="ECO:0000256" key="9">
    <source>
        <dbReference type="ARBA" id="ARBA00023229"/>
    </source>
</evidence>
<sequence>MSPEKILPGIKSPQDLKKLSVPELAELATEIRARIIETVSRTGGHLASNLGVVELTLALHYVFDSPRDKIVWDVGHQCYTHKLLTGRQKEFTRLRQFGGLLGYPCLEESPHDVYNTGHASTALSAALGLAVARDRKGENHNVIAVVGDGSLTGGVAYEALNQIGHLRERLIIVLNYNEMSISPNVGALSRYLSYLVSGQPYLRIKEQTKSVLRSIPKLGWPLIRAARALEDMIKKTFFPGVFFEELGIRYIGPIHGHSLHSLIEALDHARNYPGPILIHCVTQKGKGYRPAQLNPEKFHSASPFVIATGESLRREELPSYSRVFGEAVAELGRSDPRIIAITAAMTDGTGLNKFADENPDRFFDVGIAEQHAVNFAAGLAISGLKPLVAIYSTFLQRAYDQIFHEVCLMDLPVVFALDRAGIVGEDGPTHQGTNDIAYLRHLPNMILMAPRDENELRHMVYSAFQYGHPVAIRFPKGAGLGVPLEKEFRFIPAGQAEVLKTGQDLLVAYGNMVATGLEVASRLEKEGISLAVVNARFARPLDEILLPELARKARVIISLEEGVVEGGFGSALREMLDRHQVYGPAFKAFGLPSDLYPLGKPEEIRKVLGLDADGLTVSIRDFYRKLKLL</sequence>
<dbReference type="Pfam" id="PF02779">
    <property type="entry name" value="Transket_pyr"/>
    <property type="match status" value="1"/>
</dbReference>
<keyword evidence="7 10" id="KW-0784">Thiamine biosynthesis</keyword>
<feature type="binding site" evidence="10">
    <location>
        <position position="177"/>
    </location>
    <ligand>
        <name>Mg(2+)</name>
        <dbReference type="ChEBI" id="CHEBI:18420"/>
    </ligand>
</feature>
<dbReference type="GO" id="GO:0019288">
    <property type="term" value="P:isopentenyl diphosphate biosynthetic process, methylerythritol 4-phosphate pathway"/>
    <property type="evidence" value="ECO:0007669"/>
    <property type="project" value="TreeGrafter"/>
</dbReference>
<dbReference type="InterPro" id="IPR005475">
    <property type="entry name" value="Transketolase-like_Pyr-bd"/>
</dbReference>
<dbReference type="Proteomes" id="UP000257323">
    <property type="component" value="Unassembled WGS sequence"/>
</dbReference>
<keyword evidence="6 10" id="KW-0460">Magnesium</keyword>
<evidence type="ECO:0000256" key="10">
    <source>
        <dbReference type="HAMAP-Rule" id="MF_00315"/>
    </source>
</evidence>
<comment type="similarity">
    <text evidence="2 10">Belongs to the transketolase family. DXPS subfamily.</text>
</comment>
<evidence type="ECO:0000256" key="4">
    <source>
        <dbReference type="ARBA" id="ARBA00022679"/>
    </source>
</evidence>
<evidence type="ECO:0000256" key="5">
    <source>
        <dbReference type="ARBA" id="ARBA00022723"/>
    </source>
</evidence>
<feature type="binding site" evidence="10">
    <location>
        <position position="177"/>
    </location>
    <ligand>
        <name>thiamine diphosphate</name>
        <dbReference type="ChEBI" id="CHEBI:58937"/>
    </ligand>
</feature>
<keyword evidence="5 10" id="KW-0479">Metal-binding</keyword>
<dbReference type="PANTHER" id="PTHR43322:SF5">
    <property type="entry name" value="1-DEOXY-D-XYLULOSE-5-PHOSPHATE SYNTHASE, CHLOROPLASTIC"/>
    <property type="match status" value="1"/>
</dbReference>
<accession>A0A3E2BQ76</accession>
<dbReference type="Gene3D" id="3.40.50.970">
    <property type="match status" value="2"/>
</dbReference>
<name>A0A3E2BQ76_9BACT</name>
<proteinExistence type="inferred from homology"/>